<organism evidence="1 2">
    <name type="scientific">Coemansia guatemalensis</name>
    <dbReference type="NCBI Taxonomy" id="2761395"/>
    <lineage>
        <taxon>Eukaryota</taxon>
        <taxon>Fungi</taxon>
        <taxon>Fungi incertae sedis</taxon>
        <taxon>Zoopagomycota</taxon>
        <taxon>Kickxellomycotina</taxon>
        <taxon>Kickxellomycetes</taxon>
        <taxon>Kickxellales</taxon>
        <taxon>Kickxellaceae</taxon>
        <taxon>Coemansia</taxon>
    </lineage>
</organism>
<keyword evidence="2" id="KW-1185">Reference proteome</keyword>
<protein>
    <submittedName>
        <fullName evidence="1">Uncharacterized protein</fullName>
    </submittedName>
</protein>
<evidence type="ECO:0000313" key="2">
    <source>
        <dbReference type="Proteomes" id="UP001140094"/>
    </source>
</evidence>
<reference evidence="1" key="1">
    <citation type="submission" date="2022-07" db="EMBL/GenBank/DDBJ databases">
        <title>Phylogenomic reconstructions and comparative analyses of Kickxellomycotina fungi.</title>
        <authorList>
            <person name="Reynolds N.K."/>
            <person name="Stajich J.E."/>
            <person name="Barry K."/>
            <person name="Grigoriev I.V."/>
            <person name="Crous P."/>
            <person name="Smith M.E."/>
        </authorList>
    </citation>
    <scope>NUCLEOTIDE SEQUENCE</scope>
    <source>
        <strain evidence="1">NRRL 1565</strain>
    </source>
</reference>
<feature type="non-terminal residue" evidence="1">
    <location>
        <position position="1"/>
    </location>
</feature>
<proteinExistence type="predicted"/>
<gene>
    <name evidence="1" type="ORF">H4R20_004470</name>
</gene>
<dbReference type="EMBL" id="JANBUO010001191">
    <property type="protein sequence ID" value="KAJ2799369.1"/>
    <property type="molecule type" value="Genomic_DNA"/>
</dbReference>
<name>A0A9W8HTM4_9FUNG</name>
<dbReference type="AlphaFoldDB" id="A0A9W8HTM4"/>
<sequence length="323" mass="35928">TPLLLTSLTLAFDNRRIRLTSIDASALRVLKLTDLADDSMWACFSARSDQKDIWFYNLELLSLSYIAEYNERSNYRGTTGNIDSEPYSLHFPRLRKLEVENCPSEGLLLSATINTATLKDFSITDISGKVEPSKLVSNASIEALSITSYSPLAKDDAFRNAANRLFGNGSKAKHTSLTLGYSAGIPNPSEINWNRLHKLSIFAPVSSETLLRLIPKMPNLMELVLGGNVTHDWSAPFETVFAAQTDADIVQPISTSLIAFYLGDVFLSHVSDTTEFLKYVLLKTPSLVEFACSEEHFTGLLEFLKAKYIAYPHLRAINYNVLA</sequence>
<dbReference type="Proteomes" id="UP001140094">
    <property type="component" value="Unassembled WGS sequence"/>
</dbReference>
<dbReference type="SUPFAM" id="SSF52047">
    <property type="entry name" value="RNI-like"/>
    <property type="match status" value="1"/>
</dbReference>
<accession>A0A9W8HTM4</accession>
<dbReference type="InterPro" id="IPR032675">
    <property type="entry name" value="LRR_dom_sf"/>
</dbReference>
<comment type="caution">
    <text evidence="1">The sequence shown here is derived from an EMBL/GenBank/DDBJ whole genome shotgun (WGS) entry which is preliminary data.</text>
</comment>
<dbReference type="Gene3D" id="3.80.10.10">
    <property type="entry name" value="Ribonuclease Inhibitor"/>
    <property type="match status" value="1"/>
</dbReference>
<dbReference type="OrthoDB" id="5550688at2759"/>
<evidence type="ECO:0000313" key="1">
    <source>
        <dbReference type="EMBL" id="KAJ2799369.1"/>
    </source>
</evidence>